<dbReference type="GeneID" id="56060737"/>
<accession>A0A7D5M0T8</accession>
<dbReference type="OrthoDB" id="1920at2157"/>
<reference evidence="2 3" key="1">
    <citation type="submission" date="2018-02" db="EMBL/GenBank/DDBJ databases">
        <title>Complete genome of Nitrosopumilus oxyclinae HCE1.</title>
        <authorList>
            <person name="Qin W."/>
            <person name="Zheng Y."/>
            <person name="Stahl D.A."/>
        </authorList>
    </citation>
    <scope>NUCLEOTIDE SEQUENCE [LARGE SCALE GENOMIC DNA]</scope>
    <source>
        <strain evidence="2 3">HCE1</strain>
    </source>
</reference>
<evidence type="ECO:0000313" key="3">
    <source>
        <dbReference type="Proteomes" id="UP000509441"/>
    </source>
</evidence>
<name>A0A7D5M0T8_9ARCH</name>
<sequence length="99" mass="10395">MQKQSVLFTGISLALLVVMIQPAFAQYDISEKGLYEGMKDSRIKVEIATQKDATGSGTPVFAADGIVGASILSAGVFGGVATMFFLRGRKGKYAAMGRG</sequence>
<evidence type="ECO:0000256" key="1">
    <source>
        <dbReference type="SAM" id="Phobius"/>
    </source>
</evidence>
<keyword evidence="1" id="KW-1133">Transmembrane helix</keyword>
<organism evidence="2 3">
    <name type="scientific">Nitrosopumilus oxyclinae</name>
    <dbReference type="NCBI Taxonomy" id="1959104"/>
    <lineage>
        <taxon>Archaea</taxon>
        <taxon>Nitrososphaerota</taxon>
        <taxon>Nitrososphaeria</taxon>
        <taxon>Nitrosopumilales</taxon>
        <taxon>Nitrosopumilaceae</taxon>
        <taxon>Nitrosopumilus</taxon>
    </lineage>
</organism>
<keyword evidence="3" id="KW-1185">Reference proteome</keyword>
<dbReference type="AlphaFoldDB" id="A0A7D5M0T8"/>
<protein>
    <submittedName>
        <fullName evidence="2">Uncharacterized protein</fullName>
    </submittedName>
</protein>
<keyword evidence="1" id="KW-0472">Membrane</keyword>
<dbReference type="Proteomes" id="UP000509441">
    <property type="component" value="Chromosome"/>
</dbReference>
<dbReference type="EMBL" id="CP026994">
    <property type="protein sequence ID" value="QLH04266.1"/>
    <property type="molecule type" value="Genomic_DNA"/>
</dbReference>
<feature type="transmembrane region" description="Helical" evidence="1">
    <location>
        <begin position="66"/>
        <end position="86"/>
    </location>
</feature>
<proteinExistence type="predicted"/>
<dbReference type="KEGG" id="nox:C5F49_02255"/>
<dbReference type="RefSeq" id="WP_179363143.1">
    <property type="nucleotide sequence ID" value="NZ_CP026994.1"/>
</dbReference>
<keyword evidence="1" id="KW-0812">Transmembrane</keyword>
<gene>
    <name evidence="2" type="ORF">C5F49_02255</name>
</gene>
<evidence type="ECO:0000313" key="2">
    <source>
        <dbReference type="EMBL" id="QLH04266.1"/>
    </source>
</evidence>